<dbReference type="RefSeq" id="WP_149109313.1">
    <property type="nucleotide sequence ID" value="NZ_CP042425.1"/>
</dbReference>
<gene>
    <name evidence="1" type="ORF">PX52LOC_01311</name>
</gene>
<proteinExistence type="predicted"/>
<dbReference type="KEGG" id="lrs:PX52LOC_01311"/>
<dbReference type="EMBL" id="CP042425">
    <property type="protein sequence ID" value="QEL14423.1"/>
    <property type="molecule type" value="Genomic_DNA"/>
</dbReference>
<dbReference type="Proteomes" id="UP000324974">
    <property type="component" value="Chromosome"/>
</dbReference>
<protein>
    <recommendedName>
        <fullName evidence="3">Calcineurin-like phosphoesterase domain-containing protein</fullName>
    </recommendedName>
</protein>
<name>A0A5C1A8B1_9BACT</name>
<evidence type="ECO:0000313" key="1">
    <source>
        <dbReference type="EMBL" id="QEL14423.1"/>
    </source>
</evidence>
<dbReference type="SUPFAM" id="SSF56300">
    <property type="entry name" value="Metallo-dependent phosphatases"/>
    <property type="match status" value="1"/>
</dbReference>
<reference evidence="2" key="1">
    <citation type="submission" date="2019-08" db="EMBL/GenBank/DDBJ databases">
        <title>Limnoglobus roseus gen. nov., sp. nov., a novel freshwater planctomycete with a giant genome from the family Gemmataceae.</title>
        <authorList>
            <person name="Kulichevskaya I.S."/>
            <person name="Naumoff D.G."/>
            <person name="Miroshnikov K."/>
            <person name="Ivanova A."/>
            <person name="Philippov D.A."/>
            <person name="Hakobyan A."/>
            <person name="Rijpstra I.C."/>
            <person name="Sinninghe Damste J.S."/>
            <person name="Liesack W."/>
            <person name="Dedysh S.N."/>
        </authorList>
    </citation>
    <scope>NUCLEOTIDE SEQUENCE [LARGE SCALE GENOMIC DNA]</scope>
    <source>
        <strain evidence="2">PX52</strain>
    </source>
</reference>
<evidence type="ECO:0000313" key="2">
    <source>
        <dbReference type="Proteomes" id="UP000324974"/>
    </source>
</evidence>
<organism evidence="1 2">
    <name type="scientific">Limnoglobus roseus</name>
    <dbReference type="NCBI Taxonomy" id="2598579"/>
    <lineage>
        <taxon>Bacteria</taxon>
        <taxon>Pseudomonadati</taxon>
        <taxon>Planctomycetota</taxon>
        <taxon>Planctomycetia</taxon>
        <taxon>Gemmatales</taxon>
        <taxon>Gemmataceae</taxon>
        <taxon>Limnoglobus</taxon>
    </lineage>
</organism>
<dbReference type="GO" id="GO:0016787">
    <property type="term" value="F:hydrolase activity"/>
    <property type="evidence" value="ECO:0007669"/>
    <property type="project" value="InterPro"/>
</dbReference>
<evidence type="ECO:0008006" key="3">
    <source>
        <dbReference type="Google" id="ProtNLM"/>
    </source>
</evidence>
<dbReference type="OrthoDB" id="9787800at2"/>
<dbReference type="AlphaFoldDB" id="A0A5C1A8B1"/>
<dbReference type="InterPro" id="IPR029052">
    <property type="entry name" value="Metallo-depent_PP-like"/>
</dbReference>
<accession>A0A5C1A8B1</accession>
<keyword evidence="2" id="KW-1185">Reference proteome</keyword>
<sequence>MDATPPESSDPNPGPKTFLVFGDLHGRILPAFRLANCWAKEFHRPLHGILQVGDLGYFPNPSRLDNATIRHAKDDPLELGALDIVAINDLADSILDDPVAPPGLWFTAGNHEDFEELERLALASGKQPDFVVDAYCRVRGIKDGAVATVASCRVGAVWGVDRQGRNARRKLPDRGFIQSRAIDRLLVAGRLDVLLTHDAPLGAKREEYGSELLSNLIQLAQPQFAFFGHYSGDGAEVEKDYGRTRVFHMAGFELRESKDRHAETGSVGVLTWNADEPEFEYLSPKWLRTFNRGNWKWR</sequence>